<keyword evidence="9" id="KW-1185">Reference proteome</keyword>
<dbReference type="Pfam" id="PF03466">
    <property type="entry name" value="LysR_substrate"/>
    <property type="match status" value="2"/>
</dbReference>
<proteinExistence type="inferred from homology"/>
<dbReference type="Gene3D" id="1.10.10.10">
    <property type="entry name" value="Winged helix-like DNA-binding domain superfamily/Winged helix DNA-binding domain"/>
    <property type="match status" value="1"/>
</dbReference>
<dbReference type="CDD" id="cd08411">
    <property type="entry name" value="PBP2_OxyR"/>
    <property type="match status" value="1"/>
</dbReference>
<sequence length="379" mass="40240">MSQTGNGLHLSGLSLRDLEYAVALDEARHFKRAADRCGVSQPGLSEQVRKLEAILGAPLFERGRSGVSLTVQGAALMPQMRRVVREARGLLEMSRAQAGALEGPLDLGVIPTLGPYYVPLVLAPLRQRFPALTLRLQEGRTGDLESLIRRGDLDAALVALPCAEGLAFEPLFFEPFRVLLPSGHRLLEGAAARPRAGRGASRQDPGAGDALPADALPADSLAGEDLLLLEEGHCLRAQSLSLCHVPSGSTARAATSLEMLRHMVAAGEGFCLFPVLATRGEDDMGGLVHVRDVREGENQAAGRIVGLVWRHTDPRAADFRQLAAFLRDTLPEPLRPPPGHEVSPPVVPVPRAPLAGRRSAGRKGPAPVPPVPAAQPAPS</sequence>
<dbReference type="PANTHER" id="PTHR30346:SF26">
    <property type="entry name" value="HYDROGEN PEROXIDE-INDUCIBLE GENES ACTIVATOR"/>
    <property type="match status" value="1"/>
</dbReference>
<dbReference type="Proteomes" id="UP001524547">
    <property type="component" value="Unassembled WGS sequence"/>
</dbReference>
<dbReference type="SUPFAM" id="SSF53850">
    <property type="entry name" value="Periplasmic binding protein-like II"/>
    <property type="match status" value="1"/>
</dbReference>
<evidence type="ECO:0000256" key="1">
    <source>
        <dbReference type="ARBA" id="ARBA00009437"/>
    </source>
</evidence>
<dbReference type="Pfam" id="PF00126">
    <property type="entry name" value="HTH_1"/>
    <property type="match status" value="1"/>
</dbReference>
<protein>
    <submittedName>
        <fullName evidence="8">LysR substrate-binding domain-containing protein</fullName>
    </submittedName>
</protein>
<dbReference type="PROSITE" id="PS50931">
    <property type="entry name" value="HTH_LYSR"/>
    <property type="match status" value="1"/>
</dbReference>
<feature type="compositionally biased region" description="Pro residues" evidence="6">
    <location>
        <begin position="366"/>
        <end position="379"/>
    </location>
</feature>
<dbReference type="InterPro" id="IPR036390">
    <property type="entry name" value="WH_DNA-bd_sf"/>
</dbReference>
<gene>
    <name evidence="8" type="ORF">NFI88_01690</name>
</gene>
<feature type="region of interest" description="Disordered" evidence="6">
    <location>
        <begin position="330"/>
        <end position="379"/>
    </location>
</feature>
<accession>A0ABT1VT85</accession>
<evidence type="ECO:0000256" key="3">
    <source>
        <dbReference type="ARBA" id="ARBA00023125"/>
    </source>
</evidence>
<evidence type="ECO:0000256" key="4">
    <source>
        <dbReference type="ARBA" id="ARBA00023159"/>
    </source>
</evidence>
<comment type="caution">
    <text evidence="8">The sequence shown here is derived from an EMBL/GenBank/DDBJ whole genome shotgun (WGS) entry which is preliminary data.</text>
</comment>
<dbReference type="RefSeq" id="WP_422918288.1">
    <property type="nucleotide sequence ID" value="NZ_JAMZEJ010000001.1"/>
</dbReference>
<keyword evidence="5" id="KW-0804">Transcription</keyword>
<dbReference type="InterPro" id="IPR036388">
    <property type="entry name" value="WH-like_DNA-bd_sf"/>
</dbReference>
<dbReference type="InterPro" id="IPR005119">
    <property type="entry name" value="LysR_subst-bd"/>
</dbReference>
<evidence type="ECO:0000313" key="8">
    <source>
        <dbReference type="EMBL" id="MCQ8239554.1"/>
    </source>
</evidence>
<dbReference type="InterPro" id="IPR000847">
    <property type="entry name" value="LysR_HTH_N"/>
</dbReference>
<keyword evidence="2" id="KW-0805">Transcription regulation</keyword>
<reference evidence="8 9" key="1">
    <citation type="submission" date="2022-06" db="EMBL/GenBank/DDBJ databases">
        <title>Rhizosaccharibacter gen. nov. sp. nov. KSS12, endophytic bacteria isolated from sugarcane.</title>
        <authorList>
            <person name="Pitiwittayakul N."/>
        </authorList>
    </citation>
    <scope>NUCLEOTIDE SEQUENCE [LARGE SCALE GENOMIC DNA]</scope>
    <source>
        <strain evidence="8 9">KSS12</strain>
    </source>
</reference>
<evidence type="ECO:0000313" key="9">
    <source>
        <dbReference type="Proteomes" id="UP001524547"/>
    </source>
</evidence>
<evidence type="ECO:0000256" key="6">
    <source>
        <dbReference type="SAM" id="MobiDB-lite"/>
    </source>
</evidence>
<dbReference type="PRINTS" id="PR00039">
    <property type="entry name" value="HTHLYSR"/>
</dbReference>
<dbReference type="SUPFAM" id="SSF46785">
    <property type="entry name" value="Winged helix' DNA-binding domain"/>
    <property type="match status" value="1"/>
</dbReference>
<keyword evidence="4" id="KW-0010">Activator</keyword>
<evidence type="ECO:0000259" key="7">
    <source>
        <dbReference type="PROSITE" id="PS50931"/>
    </source>
</evidence>
<keyword evidence="3" id="KW-0238">DNA-binding</keyword>
<evidence type="ECO:0000256" key="2">
    <source>
        <dbReference type="ARBA" id="ARBA00023015"/>
    </source>
</evidence>
<feature type="region of interest" description="Disordered" evidence="6">
    <location>
        <begin position="191"/>
        <end position="214"/>
    </location>
</feature>
<comment type="similarity">
    <text evidence="1">Belongs to the LysR transcriptional regulatory family.</text>
</comment>
<dbReference type="EMBL" id="JAMZEJ010000001">
    <property type="protein sequence ID" value="MCQ8239554.1"/>
    <property type="molecule type" value="Genomic_DNA"/>
</dbReference>
<dbReference type="Gene3D" id="3.40.190.10">
    <property type="entry name" value="Periplasmic binding protein-like II"/>
    <property type="match status" value="2"/>
</dbReference>
<dbReference type="PANTHER" id="PTHR30346">
    <property type="entry name" value="TRANSCRIPTIONAL DUAL REGULATOR HCAR-RELATED"/>
    <property type="match status" value="1"/>
</dbReference>
<name>A0ABT1VT85_9PROT</name>
<feature type="compositionally biased region" description="Pro residues" evidence="6">
    <location>
        <begin position="333"/>
        <end position="351"/>
    </location>
</feature>
<feature type="domain" description="HTH lysR-type" evidence="7">
    <location>
        <begin position="13"/>
        <end position="70"/>
    </location>
</feature>
<organism evidence="8 9">
    <name type="scientific">Rhizosaccharibacter radicis</name>
    <dbReference type="NCBI Taxonomy" id="2782605"/>
    <lineage>
        <taxon>Bacteria</taxon>
        <taxon>Pseudomonadati</taxon>
        <taxon>Pseudomonadota</taxon>
        <taxon>Alphaproteobacteria</taxon>
        <taxon>Acetobacterales</taxon>
        <taxon>Acetobacteraceae</taxon>
        <taxon>Rhizosaccharibacter</taxon>
    </lineage>
</organism>
<evidence type="ECO:0000256" key="5">
    <source>
        <dbReference type="ARBA" id="ARBA00023163"/>
    </source>
</evidence>